<protein>
    <submittedName>
        <fullName evidence="2">F-box/LRR-repeat protein At3g14710 family</fullName>
    </submittedName>
</protein>
<dbReference type="Pfam" id="PF08387">
    <property type="entry name" value="FBD"/>
    <property type="match status" value="1"/>
</dbReference>
<organism evidence="2 3">
    <name type="scientific">Cajanus cajan</name>
    <name type="common">Pigeon pea</name>
    <name type="synonym">Cajanus indicus</name>
    <dbReference type="NCBI Taxonomy" id="3821"/>
    <lineage>
        <taxon>Eukaryota</taxon>
        <taxon>Viridiplantae</taxon>
        <taxon>Streptophyta</taxon>
        <taxon>Embryophyta</taxon>
        <taxon>Tracheophyta</taxon>
        <taxon>Spermatophyta</taxon>
        <taxon>Magnoliopsida</taxon>
        <taxon>eudicotyledons</taxon>
        <taxon>Gunneridae</taxon>
        <taxon>Pentapetalae</taxon>
        <taxon>rosids</taxon>
        <taxon>fabids</taxon>
        <taxon>Fabales</taxon>
        <taxon>Fabaceae</taxon>
        <taxon>Papilionoideae</taxon>
        <taxon>50 kb inversion clade</taxon>
        <taxon>NPAAA clade</taxon>
        <taxon>indigoferoid/millettioid clade</taxon>
        <taxon>Phaseoleae</taxon>
        <taxon>Cajanus</taxon>
    </lineage>
</organism>
<accession>A0A151R9U2</accession>
<dbReference type="PANTHER" id="PTHR31900:SF32">
    <property type="entry name" value="F-BOX_RNI_FBD-LIKE DOMAIN PROTEIN"/>
    <property type="match status" value="1"/>
</dbReference>
<reference evidence="2" key="1">
    <citation type="journal article" date="2012" name="Nat. Biotechnol.">
        <title>Draft genome sequence of pigeonpea (Cajanus cajan), an orphan legume crop of resource-poor farmers.</title>
        <authorList>
            <person name="Varshney R.K."/>
            <person name="Chen W."/>
            <person name="Li Y."/>
            <person name="Bharti A.K."/>
            <person name="Saxena R.K."/>
            <person name="Schlueter J.A."/>
            <person name="Donoghue M.T."/>
            <person name="Azam S."/>
            <person name="Fan G."/>
            <person name="Whaley A.M."/>
            <person name="Farmer A.D."/>
            <person name="Sheridan J."/>
            <person name="Iwata A."/>
            <person name="Tuteja R."/>
            <person name="Penmetsa R.V."/>
            <person name="Wu W."/>
            <person name="Upadhyaya H.D."/>
            <person name="Yang S.P."/>
            <person name="Shah T."/>
            <person name="Saxena K.B."/>
            <person name="Michael T."/>
            <person name="McCombie W.R."/>
            <person name="Yang B."/>
            <person name="Zhang G."/>
            <person name="Yang H."/>
            <person name="Wang J."/>
            <person name="Spillane C."/>
            <person name="Cook D.R."/>
            <person name="May G.D."/>
            <person name="Xu X."/>
            <person name="Jackson S.A."/>
        </authorList>
    </citation>
    <scope>NUCLEOTIDE SEQUENCE [LARGE SCALE GENOMIC DNA]</scope>
</reference>
<evidence type="ECO:0000313" key="2">
    <source>
        <dbReference type="EMBL" id="KYP39135.1"/>
    </source>
</evidence>
<dbReference type="InterPro" id="IPR050232">
    <property type="entry name" value="FBL13/AtMIF1-like"/>
</dbReference>
<dbReference type="PANTHER" id="PTHR31900">
    <property type="entry name" value="F-BOX/RNI SUPERFAMILY PROTEIN-RELATED"/>
    <property type="match status" value="1"/>
</dbReference>
<proteinExistence type="predicted"/>
<feature type="domain" description="FBD" evidence="1">
    <location>
        <begin position="254"/>
        <end position="296"/>
    </location>
</feature>
<keyword evidence="3" id="KW-1185">Reference proteome</keyword>
<dbReference type="Gramene" id="C.cajan_38684.t">
    <property type="protein sequence ID" value="C.cajan_38684.t"/>
    <property type="gene ID" value="C.cajan_38684"/>
</dbReference>
<evidence type="ECO:0000313" key="3">
    <source>
        <dbReference type="Proteomes" id="UP000075243"/>
    </source>
</evidence>
<name>A0A151R9U2_CAJCA</name>
<evidence type="ECO:0000259" key="1">
    <source>
        <dbReference type="Pfam" id="PF08387"/>
    </source>
</evidence>
<dbReference type="EMBL" id="KQ483934">
    <property type="protein sequence ID" value="KYP39135.1"/>
    <property type="molecule type" value="Genomic_DNA"/>
</dbReference>
<dbReference type="InterPro" id="IPR006566">
    <property type="entry name" value="FBD"/>
</dbReference>
<dbReference type="Proteomes" id="UP000075243">
    <property type="component" value="Unassembled WGS sequence"/>
</dbReference>
<dbReference type="AlphaFoldDB" id="A0A151R9U2"/>
<sequence>MLHFEDRDSHWRNRHNMNKKIMTRFVQFVNRVLLLHSLNASNIQSFSLSISVFYKDLCPLNRWISDVLNRGVKELCMNLTVQLEINAHSFLESPNLEKLKLRNCSIRIPTSRCLSSLTVLKFFGVTLISDPSNRSQKLILNFPVLRTYEAEDCTWVNVKSVTFEVPLLKVLSVKLPSWSTFTLSRTKFKFRASRLTQFSYGSIVAGSLKFEMLSHLELGNVAGEILLMFLMCTPFLKTLILEVLIQFKEEVLVPKLVPACFESNLQVVQFGRLNGDEHEMRFVKHVLEKALVLETVKYSVTKGLCRSNFENVKEKIFSFKRSEKLVLMEFMLV</sequence>
<gene>
    <name evidence="2" type="ORF">KK1_039562</name>
</gene>